<evidence type="ECO:0000313" key="11">
    <source>
        <dbReference type="Proteomes" id="UP000298390"/>
    </source>
</evidence>
<proteinExistence type="predicted"/>
<feature type="region of interest" description="Disordered" evidence="6">
    <location>
        <begin position="1399"/>
        <end position="1432"/>
    </location>
</feature>
<keyword evidence="3" id="KW-0863">Zinc-finger</keyword>
<feature type="compositionally biased region" description="Low complexity" evidence="6">
    <location>
        <begin position="753"/>
        <end position="762"/>
    </location>
</feature>
<keyword evidence="5" id="KW-0539">Nucleus</keyword>
<keyword evidence="2" id="KW-0479">Metal-binding</keyword>
<comment type="subcellular location">
    <subcellularLocation>
        <location evidence="1">Nucleus</location>
    </subcellularLocation>
</comment>
<evidence type="ECO:0000259" key="8">
    <source>
        <dbReference type="Pfam" id="PF05699"/>
    </source>
</evidence>
<keyword evidence="4" id="KW-0862">Zinc</keyword>
<dbReference type="PANTHER" id="PTHR46481">
    <property type="entry name" value="ZINC FINGER BED DOMAIN-CONTAINING PROTEIN 4"/>
    <property type="match status" value="1"/>
</dbReference>
<dbReference type="GO" id="GO:0008270">
    <property type="term" value="F:zinc ion binding"/>
    <property type="evidence" value="ECO:0007669"/>
    <property type="project" value="UniProtKB-KW"/>
</dbReference>
<dbReference type="SUPFAM" id="SSF53098">
    <property type="entry name" value="Ribonuclease H-like"/>
    <property type="match status" value="1"/>
</dbReference>
<protein>
    <recommendedName>
        <fullName evidence="12">HAT C-terminal dimerisation domain-containing protein</fullName>
    </recommendedName>
</protein>
<accession>A0A4Y9Y9V8</accession>
<dbReference type="Pfam" id="PF05699">
    <property type="entry name" value="Dimer_Tnp_hAT"/>
    <property type="match status" value="1"/>
</dbReference>
<feature type="domain" description="Hydantoinase A/oxoprolinase" evidence="7">
    <location>
        <begin position="18"/>
        <end position="120"/>
    </location>
</feature>
<dbReference type="GO" id="GO:0016787">
    <property type="term" value="F:hydrolase activity"/>
    <property type="evidence" value="ECO:0007669"/>
    <property type="project" value="InterPro"/>
</dbReference>
<evidence type="ECO:0000313" key="10">
    <source>
        <dbReference type="EMBL" id="TFY58347.1"/>
    </source>
</evidence>
<reference evidence="10 11" key="1">
    <citation type="submission" date="2019-01" db="EMBL/GenBank/DDBJ databases">
        <title>Genome sequencing of the rare red list fungi Fomitopsis rosea.</title>
        <authorList>
            <person name="Buettner E."/>
            <person name="Kellner H."/>
        </authorList>
    </citation>
    <scope>NUCLEOTIDE SEQUENCE [LARGE SCALE GENOMIC DNA]</scope>
    <source>
        <strain evidence="10 11">DSM 105464</strain>
    </source>
</reference>
<feature type="region of interest" description="Disordered" evidence="6">
    <location>
        <begin position="893"/>
        <end position="917"/>
    </location>
</feature>
<evidence type="ECO:0000259" key="7">
    <source>
        <dbReference type="Pfam" id="PF01968"/>
    </source>
</evidence>
<evidence type="ECO:0000256" key="3">
    <source>
        <dbReference type="ARBA" id="ARBA00022771"/>
    </source>
</evidence>
<dbReference type="Pfam" id="PF01968">
    <property type="entry name" value="Hydantoinase_A"/>
    <property type="match status" value="1"/>
</dbReference>
<dbReference type="InterPro" id="IPR012337">
    <property type="entry name" value="RNaseH-like_sf"/>
</dbReference>
<evidence type="ECO:0000259" key="9">
    <source>
        <dbReference type="Pfam" id="PF20231"/>
    </source>
</evidence>
<evidence type="ECO:0000256" key="1">
    <source>
        <dbReference type="ARBA" id="ARBA00004123"/>
    </source>
</evidence>
<dbReference type="InterPro" id="IPR008906">
    <property type="entry name" value="HATC_C_dom"/>
</dbReference>
<dbReference type="InterPro" id="IPR046496">
    <property type="entry name" value="DUF6589"/>
</dbReference>
<organism evidence="10 11">
    <name type="scientific">Rhodofomes roseus</name>
    <dbReference type="NCBI Taxonomy" id="34475"/>
    <lineage>
        <taxon>Eukaryota</taxon>
        <taxon>Fungi</taxon>
        <taxon>Dikarya</taxon>
        <taxon>Basidiomycota</taxon>
        <taxon>Agaricomycotina</taxon>
        <taxon>Agaricomycetes</taxon>
        <taxon>Polyporales</taxon>
        <taxon>Rhodofomes</taxon>
    </lineage>
</organism>
<gene>
    <name evidence="10" type="ORF">EVJ58_g6476</name>
</gene>
<name>A0A4Y9Y9V8_9APHY</name>
<evidence type="ECO:0000256" key="6">
    <source>
        <dbReference type="SAM" id="MobiDB-lite"/>
    </source>
</evidence>
<feature type="domain" description="HAT C-terminal dimerisation" evidence="8">
    <location>
        <begin position="1503"/>
        <end position="1582"/>
    </location>
</feature>
<feature type="compositionally biased region" description="Low complexity" evidence="6">
    <location>
        <begin position="1415"/>
        <end position="1427"/>
    </location>
</feature>
<dbReference type="EMBL" id="SEKV01000366">
    <property type="protein sequence ID" value="TFY58347.1"/>
    <property type="molecule type" value="Genomic_DNA"/>
</dbReference>
<feature type="compositionally biased region" description="Low complexity" evidence="6">
    <location>
        <begin position="785"/>
        <end position="800"/>
    </location>
</feature>
<evidence type="ECO:0000256" key="4">
    <source>
        <dbReference type="ARBA" id="ARBA00022833"/>
    </source>
</evidence>
<evidence type="ECO:0000256" key="2">
    <source>
        <dbReference type="ARBA" id="ARBA00022723"/>
    </source>
</evidence>
<dbReference type="GO" id="GO:0005634">
    <property type="term" value="C:nucleus"/>
    <property type="evidence" value="ECO:0007669"/>
    <property type="project" value="UniProtKB-SubCell"/>
</dbReference>
<dbReference type="InterPro" id="IPR052035">
    <property type="entry name" value="ZnF_BED_domain_contain"/>
</dbReference>
<dbReference type="Pfam" id="PF20231">
    <property type="entry name" value="DUF6589"/>
    <property type="match status" value="1"/>
</dbReference>
<sequence>MRGAVFLAGPDEKRTGQQRKSIIVADVGGTTTGVGVLLPSGFLRQVASFIEAGGVRTNFSMADVQSIGPGGGSRVKASETPQGRTVAVRPDSVGHYITRDAKVFGGDIMTTTGIVVASGRRPSDACRHAERVNASTRVLAFVYDNINMFFRLAEPTLGDKSTLQNETCATAFELFDAHPEELLTSDYIASLARAPNLTRNDILMTRTENLAFADLLQRTVLSIIINYGGPGFSRFRKQVEDMAPGAYDQRIPLHRTEIFPLPTMKIDESTIIGNAEVTETIFSEVGLEMGSDDFQESVKLIAGDQLSIARLRALTRNRAGHDTFSNSYLWVVVIPGIFHYKMAATHGFMELFYGSDPSPRNPGSLAFHNNVLDRTPITISSMPPFRESRNLIFVSLYARVLHCLELVSRCEDLADYAANVTFEQLKFHAGEIVTQFADGKRVDRMRTARAAELRSMGPDNPRPELMRSASGGNTAIEAQSVPQHQSDTDIPNPSSRQLTEGDMVFENAILLFRDALILRLLTDTVKCGDSGRLVLVFKILALYYRGCGRTKYAQEVLFVLHNIIHVWPEPLRKVVLQNWLVNPTGKPNAWVEVDLMQEHFNFWIKTIYKAHGPAASWEWLAMISPCIDILRRLATEINTTPGAKQGTKHTTPNLDRDIAYLMASLRRYEGQAPYLYPPPAGAAPYPHAHTPPFNGTFPTGFPGFQGHGQLPLTVTFAGPGVWAPDPSQGTRRAREEAENAQAVLGPARKRARAGTTTAAPRGSGRGGSRRGRGQARSNATNVADSNVAANAPPGPVASSSQGPGTALGSATTVPGIGPSLPLPPNHVAQAAGRPSHARVQAAAQAQSLLPILPERPDAVRSFGSLMRQPKQSHGGAATDVWYFMRELSSNAKLTDGPSDEKLLTERPPNMPFRKPGKWRVWQNDDGMTATIRAHLRQHGAEWSDLVKFHKLKGWEEPAGMAGPDPARRHKEPFTFHGFQQRPVAWIVADDQPVRVVECPEWRELMLYMGDHLTDADLPHRTKITNLIQAMYHEVMIDLKREACNTPGRVSFTSDLWTDHQQRAFMAVTLHFCTKDSQTRLVIRSRLGILEELGLLYKIGMITLDNASNCATMMDELERILRSKGIAFCRTGNRIRCFPHVVNIAVQTGVRQLTDVPNDIYRDDIAESDPELAFDFDASPYDMSQNDRLMEDFSYILALRADPVAQDTIKQGNTDKTFGDTALPQAAFLRDVDTRWSSIFGMIDRVLELNQAIDAFLKRPNQESIQHHRLPQTTLELLRDIREFLHAPHMVQEVLSAQQTPTLSMALPGYEKLIILLRLLKKKLWRISHAIEASIVKLEEYLGKARQTDIYMVAMVINPTMKLQWLTEHWGSAEAARARTCIRNTMLDFRAAMRRKCHDQAQAPDGLAQEAPPIASTSSHDSPVSSTPYDYTPSASAARAQNVGFANINAWMRSLSAESLAERSGSDFADGSPTADNESQPTLSDEERAAKEREEDEKIVDDKLTAYISKGLVDENSNFDLLKYWELHEDVYPTLFKVALDVLPVQASAVPCERAFSASKETDTDRRSHLSVELMEMLQVLKYALREGRLNFTDGWTASRPLTDPEDDASTRATRDEVNRLFTEGLYGDIFTLMHDGSTTR</sequence>
<dbReference type="InterPro" id="IPR002821">
    <property type="entry name" value="Hydantoinase_A"/>
</dbReference>
<comment type="caution">
    <text evidence="10">The sequence shown here is derived from an EMBL/GenBank/DDBJ whole genome shotgun (WGS) entry which is preliminary data.</text>
</comment>
<dbReference type="GO" id="GO:0046983">
    <property type="term" value="F:protein dimerization activity"/>
    <property type="evidence" value="ECO:0007669"/>
    <property type="project" value="InterPro"/>
</dbReference>
<feature type="compositionally biased region" description="Polar residues" evidence="6">
    <location>
        <begin position="1473"/>
        <end position="1482"/>
    </location>
</feature>
<feature type="region of interest" description="Disordered" evidence="6">
    <location>
        <begin position="719"/>
        <end position="838"/>
    </location>
</feature>
<feature type="domain" description="DUF6589" evidence="9">
    <location>
        <begin position="193"/>
        <end position="649"/>
    </location>
</feature>
<evidence type="ECO:0000256" key="5">
    <source>
        <dbReference type="ARBA" id="ARBA00023242"/>
    </source>
</evidence>
<dbReference type="Proteomes" id="UP000298390">
    <property type="component" value="Unassembled WGS sequence"/>
</dbReference>
<evidence type="ECO:0008006" key="12">
    <source>
        <dbReference type="Google" id="ProtNLM"/>
    </source>
</evidence>
<dbReference type="PANTHER" id="PTHR46481:SF10">
    <property type="entry name" value="ZINC FINGER BED DOMAIN-CONTAINING PROTEIN 39"/>
    <property type="match status" value="1"/>
</dbReference>
<feature type="region of interest" description="Disordered" evidence="6">
    <location>
        <begin position="1462"/>
        <end position="1496"/>
    </location>
</feature>